<dbReference type="AlphaFoldDB" id="A0A0V0YZ06"/>
<dbReference type="Proteomes" id="UP000054783">
    <property type="component" value="Unassembled WGS sequence"/>
</dbReference>
<dbReference type="EMBL" id="JYDQ01001349">
    <property type="protein sequence ID" value="KRY05372.1"/>
    <property type="molecule type" value="Genomic_DNA"/>
</dbReference>
<comment type="caution">
    <text evidence="2">The sequence shown here is derived from an EMBL/GenBank/DDBJ whole genome shotgun (WGS) entry which is preliminary data.</text>
</comment>
<reference evidence="2 3" key="1">
    <citation type="submission" date="2015-01" db="EMBL/GenBank/DDBJ databases">
        <title>Evolution of Trichinella species and genotypes.</title>
        <authorList>
            <person name="Korhonen P.K."/>
            <person name="Edoardo P."/>
            <person name="Giuseppe L.R."/>
            <person name="Gasser R.B."/>
        </authorList>
    </citation>
    <scope>NUCLEOTIDE SEQUENCE [LARGE SCALE GENOMIC DNA]</scope>
    <source>
        <strain evidence="2">ISS2496</strain>
    </source>
</reference>
<accession>A0A0V0YZ06</accession>
<gene>
    <name evidence="2" type="ORF">T12_7622</name>
</gene>
<feature type="region of interest" description="Disordered" evidence="1">
    <location>
        <begin position="89"/>
        <end position="113"/>
    </location>
</feature>
<organism evidence="2 3">
    <name type="scientific">Trichinella patagoniensis</name>
    <dbReference type="NCBI Taxonomy" id="990121"/>
    <lineage>
        <taxon>Eukaryota</taxon>
        <taxon>Metazoa</taxon>
        <taxon>Ecdysozoa</taxon>
        <taxon>Nematoda</taxon>
        <taxon>Enoplea</taxon>
        <taxon>Dorylaimia</taxon>
        <taxon>Trichinellida</taxon>
        <taxon>Trichinellidae</taxon>
        <taxon>Trichinella</taxon>
    </lineage>
</organism>
<evidence type="ECO:0000313" key="2">
    <source>
        <dbReference type="EMBL" id="KRY05372.1"/>
    </source>
</evidence>
<name>A0A0V0YZ06_9BILA</name>
<evidence type="ECO:0000256" key="1">
    <source>
        <dbReference type="SAM" id="MobiDB-lite"/>
    </source>
</evidence>
<sequence length="113" mass="13157">MTYVSLNNAIHDDGDHGVMPVTKMIMVPRRWRSKEHDDIGHIITTVVNKMIPHNNFKKVFPLTVHRCESSLFRSTTVNLTSLACTDMASEHGDRKVEHESYRRYDQHEDVHRS</sequence>
<keyword evidence="3" id="KW-1185">Reference proteome</keyword>
<evidence type="ECO:0000313" key="3">
    <source>
        <dbReference type="Proteomes" id="UP000054783"/>
    </source>
</evidence>
<proteinExistence type="predicted"/>
<protein>
    <submittedName>
        <fullName evidence="2">Uncharacterized protein</fullName>
    </submittedName>
</protein>